<dbReference type="PANTHER" id="PTHR35011:SF10">
    <property type="entry name" value="TRAP TRANSPORTER SMALL PERMEASE PROTEIN"/>
    <property type="match status" value="1"/>
</dbReference>
<sequence>MKRVLAGLTTIQTLIAGTFLVVMVVLTTANIVGRQAGMPIRGTFEIMGFLGAAVFGLSLSFSHSKKEHLYVSILFDAFPRKVQQVARAVSNIASIALFSFLGVQLARTGLNLKAVNEVSETLRIPYYPVVLVLAFGVAVLVLLLVYELLTAFGESS</sequence>
<evidence type="ECO:0000256" key="8">
    <source>
        <dbReference type="ARBA" id="ARBA00038436"/>
    </source>
</evidence>
<dbReference type="AlphaFoldDB" id="C0QDI5"/>
<dbReference type="RefSeq" id="WP_015904019.1">
    <property type="nucleotide sequence ID" value="NC_012108.1"/>
</dbReference>
<organism evidence="11 12">
    <name type="scientific">Desulforapulum autotrophicum (strain ATCC 43914 / DSM 3382 / VKM B-1955 / HRM2)</name>
    <name type="common">Desulfobacterium autotrophicum</name>
    <dbReference type="NCBI Taxonomy" id="177437"/>
    <lineage>
        <taxon>Bacteria</taxon>
        <taxon>Pseudomonadati</taxon>
        <taxon>Thermodesulfobacteriota</taxon>
        <taxon>Desulfobacteria</taxon>
        <taxon>Desulfobacterales</taxon>
        <taxon>Desulfobacteraceae</taxon>
        <taxon>Desulforapulum</taxon>
    </lineage>
</organism>
<keyword evidence="3" id="KW-1003">Cell membrane</keyword>
<dbReference type="Proteomes" id="UP000000442">
    <property type="component" value="Chromosome"/>
</dbReference>
<dbReference type="STRING" id="177437.HRM2_21510"/>
<feature type="transmembrane region" description="Helical" evidence="9">
    <location>
        <begin position="85"/>
        <end position="106"/>
    </location>
</feature>
<keyword evidence="12" id="KW-1185">Reference proteome</keyword>
<feature type="transmembrane region" description="Helical" evidence="9">
    <location>
        <begin position="44"/>
        <end position="64"/>
    </location>
</feature>
<dbReference type="KEGG" id="dat:HRM2_21510"/>
<evidence type="ECO:0000256" key="1">
    <source>
        <dbReference type="ARBA" id="ARBA00004429"/>
    </source>
</evidence>
<evidence type="ECO:0000256" key="5">
    <source>
        <dbReference type="ARBA" id="ARBA00022692"/>
    </source>
</evidence>
<dbReference type="HOGENOM" id="CLU_086356_8_5_7"/>
<comment type="similarity">
    <text evidence="8">Belongs to the TRAP transporter small permease family.</text>
</comment>
<name>C0QDI5_DESAH</name>
<dbReference type="eggNOG" id="COG3090">
    <property type="taxonomic scope" value="Bacteria"/>
</dbReference>
<dbReference type="GO" id="GO:0005886">
    <property type="term" value="C:plasma membrane"/>
    <property type="evidence" value="ECO:0007669"/>
    <property type="project" value="UniProtKB-SubCell"/>
</dbReference>
<evidence type="ECO:0000256" key="3">
    <source>
        <dbReference type="ARBA" id="ARBA00022475"/>
    </source>
</evidence>
<keyword evidence="6 9" id="KW-1133">Transmembrane helix</keyword>
<evidence type="ECO:0000256" key="9">
    <source>
        <dbReference type="SAM" id="Phobius"/>
    </source>
</evidence>
<dbReference type="InterPro" id="IPR007387">
    <property type="entry name" value="TRAP_DctQ"/>
</dbReference>
<feature type="transmembrane region" description="Helical" evidence="9">
    <location>
        <begin position="126"/>
        <end position="149"/>
    </location>
</feature>
<evidence type="ECO:0000256" key="4">
    <source>
        <dbReference type="ARBA" id="ARBA00022519"/>
    </source>
</evidence>
<reference evidence="11 12" key="1">
    <citation type="journal article" date="2009" name="Environ. Microbiol.">
        <title>Genome sequence of Desulfobacterium autotrophicum HRM2, a marine sulfate reducer oxidizing organic carbon completely to carbon dioxide.</title>
        <authorList>
            <person name="Strittmatter A.W."/>
            <person name="Liesegang H."/>
            <person name="Rabus R."/>
            <person name="Decker I."/>
            <person name="Amann J."/>
            <person name="Andres S."/>
            <person name="Henne A."/>
            <person name="Fricke W.F."/>
            <person name="Martinez-Arias R."/>
            <person name="Bartels D."/>
            <person name="Goesmann A."/>
            <person name="Krause L."/>
            <person name="Puehler A."/>
            <person name="Klenk H.P."/>
            <person name="Richter M."/>
            <person name="Schuler M."/>
            <person name="Gloeckner F.O."/>
            <person name="Meyerdierks A."/>
            <person name="Gottschalk G."/>
            <person name="Amann R."/>
        </authorList>
    </citation>
    <scope>NUCLEOTIDE SEQUENCE [LARGE SCALE GENOMIC DNA]</scope>
    <source>
        <strain evidence="12">ATCC 43914 / DSM 3382 / HRM2</strain>
    </source>
</reference>
<keyword evidence="5 9" id="KW-0812">Transmembrane</keyword>
<dbReference type="GO" id="GO:0022857">
    <property type="term" value="F:transmembrane transporter activity"/>
    <property type="evidence" value="ECO:0007669"/>
    <property type="project" value="TreeGrafter"/>
</dbReference>
<evidence type="ECO:0000256" key="2">
    <source>
        <dbReference type="ARBA" id="ARBA00022448"/>
    </source>
</evidence>
<dbReference type="Pfam" id="PF04290">
    <property type="entry name" value="DctQ"/>
    <property type="match status" value="1"/>
</dbReference>
<protein>
    <submittedName>
        <fullName evidence="11">DctQ4</fullName>
    </submittedName>
</protein>
<evidence type="ECO:0000256" key="7">
    <source>
        <dbReference type="ARBA" id="ARBA00023136"/>
    </source>
</evidence>
<dbReference type="EMBL" id="CP001087">
    <property type="protein sequence ID" value="ACN15249.1"/>
    <property type="molecule type" value="Genomic_DNA"/>
</dbReference>
<proteinExistence type="inferred from homology"/>
<dbReference type="InterPro" id="IPR055348">
    <property type="entry name" value="DctQ"/>
</dbReference>
<keyword evidence="7 9" id="KW-0472">Membrane</keyword>
<dbReference type="PANTHER" id="PTHR35011">
    <property type="entry name" value="2,3-DIKETO-L-GULONATE TRAP TRANSPORTER SMALL PERMEASE PROTEIN YIAM"/>
    <property type="match status" value="1"/>
</dbReference>
<evidence type="ECO:0000256" key="6">
    <source>
        <dbReference type="ARBA" id="ARBA00022989"/>
    </source>
</evidence>
<feature type="transmembrane region" description="Helical" evidence="9">
    <location>
        <begin position="12"/>
        <end position="32"/>
    </location>
</feature>
<feature type="domain" description="Tripartite ATP-independent periplasmic transporters DctQ component" evidence="10">
    <location>
        <begin position="23"/>
        <end position="152"/>
    </location>
</feature>
<keyword evidence="2" id="KW-0813">Transport</keyword>
<evidence type="ECO:0000313" key="12">
    <source>
        <dbReference type="Proteomes" id="UP000000442"/>
    </source>
</evidence>
<evidence type="ECO:0000259" key="10">
    <source>
        <dbReference type="Pfam" id="PF04290"/>
    </source>
</evidence>
<accession>C0QDI5</accession>
<comment type="subcellular location">
    <subcellularLocation>
        <location evidence="1">Cell inner membrane</location>
        <topology evidence="1">Multi-pass membrane protein</topology>
    </subcellularLocation>
</comment>
<evidence type="ECO:0000313" key="11">
    <source>
        <dbReference type="EMBL" id="ACN15249.1"/>
    </source>
</evidence>
<gene>
    <name evidence="11" type="primary">dctQ4</name>
    <name evidence="11" type="ordered locus">HRM2_21510</name>
</gene>
<keyword evidence="4" id="KW-0997">Cell inner membrane</keyword>
<dbReference type="GO" id="GO:0015740">
    <property type="term" value="P:C4-dicarboxylate transport"/>
    <property type="evidence" value="ECO:0007669"/>
    <property type="project" value="TreeGrafter"/>
</dbReference>
<dbReference type="OrthoDB" id="5420950at2"/>